<reference evidence="2 3" key="1">
    <citation type="journal article" date="2014" name="Genome Announc.">
        <title>Draft Genome Sequence of Marinomonas sp. Strain D104, a Polycyclic Aromatic Hydrocarbon-Degrading Bacterium from the Deep-Sea Sediment of the Arctic Ocean.</title>
        <authorList>
            <person name="Dong C."/>
            <person name="Bai X."/>
            <person name="Lai Q."/>
            <person name="Xie Y."/>
            <person name="Chen X."/>
            <person name="Shao Z."/>
        </authorList>
    </citation>
    <scope>NUCLEOTIDE SEQUENCE [LARGE SCALE GENOMIC DNA]</scope>
    <source>
        <strain evidence="2 3">D104</strain>
    </source>
</reference>
<dbReference type="STRING" id="1208321.D104_16295"/>
<dbReference type="EMBL" id="AYOZ01000060">
    <property type="protein sequence ID" value="ETI58242.1"/>
    <property type="molecule type" value="Genomic_DNA"/>
</dbReference>
<sequence>MKTKNYIPQPQRDNNGKKSTDYWGMLFVSFIFLSSISCFLFANNIDRQPSRSVSDSEKVISNPMVDLDQKSKS</sequence>
<dbReference type="Proteomes" id="UP000018857">
    <property type="component" value="Unassembled WGS sequence"/>
</dbReference>
<protein>
    <submittedName>
        <fullName evidence="2">Uncharacterized protein</fullName>
    </submittedName>
</protein>
<evidence type="ECO:0000313" key="2">
    <source>
        <dbReference type="EMBL" id="ETI58242.1"/>
    </source>
</evidence>
<feature type="transmembrane region" description="Helical" evidence="1">
    <location>
        <begin position="22"/>
        <end position="42"/>
    </location>
</feature>
<keyword evidence="1" id="KW-1133">Transmembrane helix</keyword>
<evidence type="ECO:0000313" key="3">
    <source>
        <dbReference type="Proteomes" id="UP000018857"/>
    </source>
</evidence>
<accession>W1RP12</accession>
<comment type="caution">
    <text evidence="2">The sequence shown here is derived from an EMBL/GenBank/DDBJ whole genome shotgun (WGS) entry which is preliminary data.</text>
</comment>
<name>W1RP12_9GAMM</name>
<organism evidence="2 3">
    <name type="scientific">Marinomonas profundimaris</name>
    <dbReference type="NCBI Taxonomy" id="1208321"/>
    <lineage>
        <taxon>Bacteria</taxon>
        <taxon>Pseudomonadati</taxon>
        <taxon>Pseudomonadota</taxon>
        <taxon>Gammaproteobacteria</taxon>
        <taxon>Oceanospirillales</taxon>
        <taxon>Oceanospirillaceae</taxon>
        <taxon>Marinomonas</taxon>
    </lineage>
</organism>
<evidence type="ECO:0000256" key="1">
    <source>
        <dbReference type="SAM" id="Phobius"/>
    </source>
</evidence>
<gene>
    <name evidence="2" type="ORF">D104_16295</name>
</gene>
<keyword evidence="3" id="KW-1185">Reference proteome</keyword>
<keyword evidence="1" id="KW-0812">Transmembrane</keyword>
<dbReference type="AlphaFoldDB" id="W1RP12"/>
<keyword evidence="1" id="KW-0472">Membrane</keyword>
<proteinExistence type="predicted"/>